<evidence type="ECO:0000313" key="1">
    <source>
        <dbReference type="EMBL" id="KUM58666.1"/>
    </source>
</evidence>
<dbReference type="AlphaFoldDB" id="A0A101MDN2"/>
<keyword evidence="2" id="KW-1185">Reference proteome</keyword>
<proteinExistence type="predicted"/>
<organism evidence="1 2">
    <name type="scientific">Penicillium freii</name>
    <dbReference type="NCBI Taxonomy" id="48697"/>
    <lineage>
        <taxon>Eukaryota</taxon>
        <taxon>Fungi</taxon>
        <taxon>Dikarya</taxon>
        <taxon>Ascomycota</taxon>
        <taxon>Pezizomycotina</taxon>
        <taxon>Eurotiomycetes</taxon>
        <taxon>Eurotiomycetidae</taxon>
        <taxon>Eurotiales</taxon>
        <taxon>Aspergillaceae</taxon>
        <taxon>Penicillium</taxon>
    </lineage>
</organism>
<protein>
    <submittedName>
        <fullName evidence="1">Uncharacterized protein</fullName>
    </submittedName>
</protein>
<gene>
    <name evidence="1" type="ORF">ACN42_g8491</name>
</gene>
<reference evidence="1 2" key="1">
    <citation type="submission" date="2015-10" db="EMBL/GenBank/DDBJ databases">
        <title>Genome sequencing of Penicillium freii.</title>
        <authorList>
            <person name="Nguyen H.D."/>
            <person name="Visagie C.M."/>
            <person name="Seifert K.A."/>
        </authorList>
    </citation>
    <scope>NUCLEOTIDE SEQUENCE [LARGE SCALE GENOMIC DNA]</scope>
    <source>
        <strain evidence="1 2">DAOM 242723</strain>
    </source>
</reference>
<dbReference type="Proteomes" id="UP000055045">
    <property type="component" value="Unassembled WGS sequence"/>
</dbReference>
<accession>A0A101MDN2</accession>
<dbReference type="EMBL" id="LLXE01000268">
    <property type="protein sequence ID" value="KUM58666.1"/>
    <property type="molecule type" value="Genomic_DNA"/>
</dbReference>
<evidence type="ECO:0000313" key="2">
    <source>
        <dbReference type="Proteomes" id="UP000055045"/>
    </source>
</evidence>
<name>A0A101MDN2_PENFR</name>
<comment type="caution">
    <text evidence="1">The sequence shown here is derived from an EMBL/GenBank/DDBJ whole genome shotgun (WGS) entry which is preliminary data.</text>
</comment>
<sequence length="70" mass="7664">MNQGRHLQTKDVVTRVPRLSILPIEESVFKGPNGKIKKPAPGLAGYKLGQKDHYIWGLCSDSPGSNIYSA</sequence>